<protein>
    <submittedName>
        <fullName evidence="1 3">Uncharacterized protein</fullName>
    </submittedName>
</protein>
<evidence type="ECO:0000313" key="1">
    <source>
        <dbReference type="EMBL" id="VDN93635.1"/>
    </source>
</evidence>
<dbReference type="Proteomes" id="UP000278627">
    <property type="component" value="Unassembled WGS sequence"/>
</dbReference>
<evidence type="ECO:0000313" key="2">
    <source>
        <dbReference type="Proteomes" id="UP000278627"/>
    </source>
</evidence>
<gene>
    <name evidence="1" type="ORF">BPAG_LOCUS12449</name>
</gene>
<name>A0A0N4TUL1_BRUPA</name>
<dbReference type="WBParaSite" id="BPAG_0001248701-mRNA-1">
    <property type="protein sequence ID" value="BPAG_0001248701-mRNA-1"/>
    <property type="gene ID" value="BPAG_0001248701"/>
</dbReference>
<dbReference type="EMBL" id="UZAD01013294">
    <property type="protein sequence ID" value="VDN93635.1"/>
    <property type="molecule type" value="Genomic_DNA"/>
</dbReference>
<reference evidence="1 2" key="2">
    <citation type="submission" date="2018-11" db="EMBL/GenBank/DDBJ databases">
        <authorList>
            <consortium name="Pathogen Informatics"/>
        </authorList>
    </citation>
    <scope>NUCLEOTIDE SEQUENCE [LARGE SCALE GENOMIC DNA]</scope>
</reference>
<proteinExistence type="predicted"/>
<accession>A0A0N4TUL1</accession>
<dbReference type="AlphaFoldDB" id="A0A0N4TUL1"/>
<evidence type="ECO:0000313" key="3">
    <source>
        <dbReference type="WBParaSite" id="BPAG_0001248701-mRNA-1"/>
    </source>
</evidence>
<organism evidence="3">
    <name type="scientific">Brugia pahangi</name>
    <name type="common">Filarial nematode worm</name>
    <dbReference type="NCBI Taxonomy" id="6280"/>
    <lineage>
        <taxon>Eukaryota</taxon>
        <taxon>Metazoa</taxon>
        <taxon>Ecdysozoa</taxon>
        <taxon>Nematoda</taxon>
        <taxon>Chromadorea</taxon>
        <taxon>Rhabditida</taxon>
        <taxon>Spirurina</taxon>
        <taxon>Spiruromorpha</taxon>
        <taxon>Filarioidea</taxon>
        <taxon>Onchocercidae</taxon>
        <taxon>Brugia</taxon>
    </lineage>
</organism>
<reference evidence="3" key="1">
    <citation type="submission" date="2017-02" db="UniProtKB">
        <authorList>
            <consortium name="WormBaseParasite"/>
        </authorList>
    </citation>
    <scope>IDENTIFICATION</scope>
</reference>
<keyword evidence="2" id="KW-1185">Reference proteome</keyword>
<sequence>MRNRKQIYRRNSQMAIRLDATLIGPPTTISISAATRKCILLQTNELCWWHLVLTQRATLAGSFGDYRMVG</sequence>